<dbReference type="InterPro" id="IPR016040">
    <property type="entry name" value="NAD(P)-bd_dom"/>
</dbReference>
<dbReference type="Proteomes" id="UP000297391">
    <property type="component" value="Unassembled WGS sequence"/>
</dbReference>
<feature type="domain" description="NAD(P)-binding" evidence="7">
    <location>
        <begin position="9"/>
        <end position="314"/>
    </location>
</feature>
<dbReference type="SUPFAM" id="SSF51735">
    <property type="entry name" value="NAD(P)-binding Rossmann-fold domains"/>
    <property type="match status" value="1"/>
</dbReference>
<protein>
    <recommendedName>
        <fullName evidence="4">GDP-mannose 4,6-dehydratase</fullName>
        <ecNumber evidence="4">4.2.1.47</ecNumber>
    </recommendedName>
</protein>
<sequence>MEYSEKTALICGVSGQDGAYLAKLLLSKGYSVWGTSRDAQGSSFVNLRRLDIFSRVKLLSMVPEDFRSVFMALKRSEPDEVYFLAGQSSVGLSFEQPAETIQSITLGTLNMLEACRMTERPIRFYQAGSSECFGDTNGEPASEGTAFHPRSPYAVAKSSAFWLVDNYREAYNLFACTGILFNHESPLRPSRFVTQKIVTTAKRIAAGSKERLTLGRLDIARDWGAASEYVDAMWRMLQCDDPSDFVIATGQTHKLESFVTEAFTQLGLDWKAHVDQSTEFFRPTDLLVSRACPEKAEQVLGWKAKSTMPDVITCMLNAI</sequence>
<proteinExistence type="inferred from homology"/>
<keyword evidence="5" id="KW-0456">Lyase</keyword>
<evidence type="ECO:0000256" key="5">
    <source>
        <dbReference type="ARBA" id="ARBA00023239"/>
    </source>
</evidence>
<dbReference type="EMBL" id="QUZU01000002">
    <property type="protein sequence ID" value="TFY92007.1"/>
    <property type="molecule type" value="Genomic_DNA"/>
</dbReference>
<dbReference type="AlphaFoldDB" id="A0A4Z0B0D0"/>
<evidence type="ECO:0000256" key="3">
    <source>
        <dbReference type="ARBA" id="ARBA00009263"/>
    </source>
</evidence>
<comment type="similarity">
    <text evidence="3">Belongs to the NAD(P)-dependent epimerase/dehydratase family. GDP-mannose 4,6-dehydratase subfamily.</text>
</comment>
<dbReference type="GO" id="GO:0008446">
    <property type="term" value="F:GDP-mannose 4,6-dehydratase activity"/>
    <property type="evidence" value="ECO:0007669"/>
    <property type="project" value="UniProtKB-EC"/>
</dbReference>
<evidence type="ECO:0000259" key="7">
    <source>
        <dbReference type="Pfam" id="PF16363"/>
    </source>
</evidence>
<evidence type="ECO:0000256" key="4">
    <source>
        <dbReference type="ARBA" id="ARBA00011989"/>
    </source>
</evidence>
<dbReference type="OrthoDB" id="9779041at2"/>
<dbReference type="EC" id="4.2.1.47" evidence="4"/>
<dbReference type="Gene3D" id="3.90.25.10">
    <property type="entry name" value="UDP-galactose 4-epimerase, domain 1"/>
    <property type="match status" value="1"/>
</dbReference>
<dbReference type="GO" id="GO:0042351">
    <property type="term" value="P:'de novo' GDP-L-fucose biosynthetic process"/>
    <property type="evidence" value="ECO:0007669"/>
    <property type="project" value="TreeGrafter"/>
</dbReference>
<evidence type="ECO:0000256" key="1">
    <source>
        <dbReference type="ARBA" id="ARBA00000188"/>
    </source>
</evidence>
<name>A0A4Z0B0D0_9PSED</name>
<gene>
    <name evidence="8" type="ORF">DYL59_02660</name>
</gene>
<dbReference type="CDD" id="cd05260">
    <property type="entry name" value="GDP_MD_SDR_e"/>
    <property type="match status" value="1"/>
</dbReference>
<reference evidence="8 9" key="1">
    <citation type="journal article" date="2019" name="Syst. Appl. Microbiol.">
        <title>New species of pathogenic Pseudomonas isolated from citrus in Tunisia: Proposal of Pseudomonas kairouanensis sp. nov. and Pseudomonas nabeulensis sp. nov.</title>
        <authorList>
            <person name="Oueslati M."/>
            <person name="Mulet M."/>
            <person name="Gomila M."/>
            <person name="Berge O."/>
            <person name="Hajlaoui M.R."/>
            <person name="Lalucat J."/>
            <person name="Sadfi-Zouaoui N."/>
            <person name="Garcia-Valdes E."/>
        </authorList>
    </citation>
    <scope>NUCLEOTIDE SEQUENCE [LARGE SCALE GENOMIC DNA]</scope>
    <source>
        <strain evidence="8 9">KC12</strain>
    </source>
</reference>
<comment type="cofactor">
    <cofactor evidence="2">
        <name>NADP(+)</name>
        <dbReference type="ChEBI" id="CHEBI:58349"/>
    </cofactor>
</comment>
<dbReference type="InterPro" id="IPR006368">
    <property type="entry name" value="GDP_Man_deHydtase"/>
</dbReference>
<comment type="caution">
    <text evidence="8">The sequence shown here is derived from an EMBL/GenBank/DDBJ whole genome shotgun (WGS) entry which is preliminary data.</text>
</comment>
<dbReference type="RefSeq" id="WP_135287779.1">
    <property type="nucleotide sequence ID" value="NZ_QUZU01000002.1"/>
</dbReference>
<evidence type="ECO:0000256" key="2">
    <source>
        <dbReference type="ARBA" id="ARBA00001937"/>
    </source>
</evidence>
<evidence type="ECO:0000313" key="8">
    <source>
        <dbReference type="EMBL" id="TFY92007.1"/>
    </source>
</evidence>
<dbReference type="PANTHER" id="PTHR43715:SF1">
    <property type="entry name" value="GDP-MANNOSE 4,6 DEHYDRATASE"/>
    <property type="match status" value="1"/>
</dbReference>
<comment type="function">
    <text evidence="6">Catalyzes the conversion of GDP-D-mannose to GDP-4-dehydro-6-deoxy-D-mannose.</text>
</comment>
<evidence type="ECO:0000313" key="9">
    <source>
        <dbReference type="Proteomes" id="UP000297391"/>
    </source>
</evidence>
<dbReference type="FunFam" id="3.40.50.720:FF:000924">
    <property type="entry name" value="GDP-mannose 4,6 dehydratase"/>
    <property type="match status" value="1"/>
</dbReference>
<dbReference type="Pfam" id="PF16363">
    <property type="entry name" value="GDP_Man_Dehyd"/>
    <property type="match status" value="1"/>
</dbReference>
<organism evidence="8 9">
    <name type="scientific">Pseudomonas kairouanensis</name>
    <dbReference type="NCBI Taxonomy" id="2293832"/>
    <lineage>
        <taxon>Bacteria</taxon>
        <taxon>Pseudomonadati</taxon>
        <taxon>Pseudomonadota</taxon>
        <taxon>Gammaproteobacteria</taxon>
        <taxon>Pseudomonadales</taxon>
        <taxon>Pseudomonadaceae</taxon>
        <taxon>Pseudomonas</taxon>
    </lineage>
</organism>
<dbReference type="InterPro" id="IPR036291">
    <property type="entry name" value="NAD(P)-bd_dom_sf"/>
</dbReference>
<dbReference type="PANTHER" id="PTHR43715">
    <property type="entry name" value="GDP-MANNOSE 4,6-DEHYDRATASE"/>
    <property type="match status" value="1"/>
</dbReference>
<comment type="catalytic activity">
    <reaction evidence="1">
        <text>GDP-alpha-D-mannose = GDP-4-dehydro-alpha-D-rhamnose + H2O</text>
        <dbReference type="Rhea" id="RHEA:23820"/>
        <dbReference type="ChEBI" id="CHEBI:15377"/>
        <dbReference type="ChEBI" id="CHEBI:57527"/>
        <dbReference type="ChEBI" id="CHEBI:57964"/>
        <dbReference type="EC" id="4.2.1.47"/>
    </reaction>
</comment>
<keyword evidence="9" id="KW-1185">Reference proteome</keyword>
<accession>A0A4Z0B0D0</accession>
<evidence type="ECO:0000256" key="6">
    <source>
        <dbReference type="ARBA" id="ARBA00059383"/>
    </source>
</evidence>
<dbReference type="Gene3D" id="3.40.50.720">
    <property type="entry name" value="NAD(P)-binding Rossmann-like Domain"/>
    <property type="match status" value="1"/>
</dbReference>